<accession>A0A1J5TJ83</accession>
<organism evidence="2">
    <name type="scientific">mine drainage metagenome</name>
    <dbReference type="NCBI Taxonomy" id="410659"/>
    <lineage>
        <taxon>unclassified sequences</taxon>
        <taxon>metagenomes</taxon>
        <taxon>ecological metagenomes</taxon>
    </lineage>
</organism>
<keyword evidence="1" id="KW-0812">Transmembrane</keyword>
<dbReference type="AlphaFoldDB" id="A0A1J5TJ83"/>
<feature type="transmembrane region" description="Helical" evidence="1">
    <location>
        <begin position="28"/>
        <end position="53"/>
    </location>
</feature>
<keyword evidence="1" id="KW-0472">Membrane</keyword>
<evidence type="ECO:0000256" key="1">
    <source>
        <dbReference type="SAM" id="Phobius"/>
    </source>
</evidence>
<comment type="caution">
    <text evidence="2">The sequence shown here is derived from an EMBL/GenBank/DDBJ whole genome shotgun (WGS) entry which is preliminary data.</text>
</comment>
<feature type="transmembrane region" description="Helical" evidence="1">
    <location>
        <begin position="106"/>
        <end position="125"/>
    </location>
</feature>
<evidence type="ECO:0000313" key="2">
    <source>
        <dbReference type="EMBL" id="OIR16232.1"/>
    </source>
</evidence>
<dbReference type="EMBL" id="MLJW01000007">
    <property type="protein sequence ID" value="OIR16232.1"/>
    <property type="molecule type" value="Genomic_DNA"/>
</dbReference>
<reference evidence="2" key="1">
    <citation type="submission" date="2016-10" db="EMBL/GenBank/DDBJ databases">
        <title>Sequence of Gallionella enrichment culture.</title>
        <authorList>
            <person name="Poehlein A."/>
            <person name="Muehling M."/>
            <person name="Daniel R."/>
        </authorList>
    </citation>
    <scope>NUCLEOTIDE SEQUENCE</scope>
</reference>
<sequence length="136" mass="15710">MRILLTWLVMLMAAIANGALRDLTYGKLLPALLANQLSCLSGIMLLAAVIYLYAGRWPFSSARQAWLTGSFWMTLTVAFEFLFFHYVAGHSWETLLANYDVMSGHLWPLILLWVWVAPYLFYRFINKRELNDAQDQ</sequence>
<feature type="transmembrane region" description="Helical" evidence="1">
    <location>
        <begin position="65"/>
        <end position="86"/>
    </location>
</feature>
<keyword evidence="1" id="KW-1133">Transmembrane helix</keyword>
<name>A0A1J5TJ83_9ZZZZ</name>
<protein>
    <submittedName>
        <fullName evidence="2">Uncharacterized protein</fullName>
    </submittedName>
</protein>
<gene>
    <name evidence="2" type="ORF">GALL_29520</name>
</gene>
<proteinExistence type="predicted"/>